<dbReference type="KEGG" id="rbc:BN938_2726"/>
<keyword evidence="3" id="KW-1185">Reference proteome</keyword>
<dbReference type="HOGENOM" id="CLU_074336_0_0_10"/>
<keyword evidence="2" id="KW-0328">Glycosyltransferase</keyword>
<dbReference type="Pfam" id="PF00535">
    <property type="entry name" value="Glycos_transf_2"/>
    <property type="match status" value="1"/>
</dbReference>
<dbReference type="AlphaFoldDB" id="A0A060RAY6"/>
<evidence type="ECO:0000259" key="1">
    <source>
        <dbReference type="Pfam" id="PF00535"/>
    </source>
</evidence>
<dbReference type="InterPro" id="IPR001173">
    <property type="entry name" value="Glyco_trans_2-like"/>
</dbReference>
<reference evidence="2 3" key="1">
    <citation type="journal article" date="2015" name="Genome Announc.">
        <title>Complete Genome Sequence of the Novel Leech Symbiont Mucinivorans hirudinis M3T.</title>
        <authorList>
            <person name="Nelson M.C."/>
            <person name="Bomar L."/>
            <person name="Graf J."/>
        </authorList>
    </citation>
    <scope>NUCLEOTIDE SEQUENCE [LARGE SCALE GENOMIC DNA]</scope>
    <source>
        <strain evidence="3">M3</strain>
    </source>
</reference>
<dbReference type="Proteomes" id="UP000027616">
    <property type="component" value="Chromosome I"/>
</dbReference>
<protein>
    <submittedName>
        <fullName evidence="2">Glycosyltransferase</fullName>
        <ecNumber evidence="2">2.4.1.-</ecNumber>
    </submittedName>
</protein>
<gene>
    <name evidence="2" type="ORF">BN938_2726</name>
</gene>
<proteinExistence type="predicted"/>
<evidence type="ECO:0000313" key="2">
    <source>
        <dbReference type="EMBL" id="CDN32795.1"/>
    </source>
</evidence>
<dbReference type="PATRIC" id="fig|1433126.3.peg.2699"/>
<dbReference type="Gene3D" id="3.90.550.10">
    <property type="entry name" value="Spore Coat Polysaccharide Biosynthesis Protein SpsA, Chain A"/>
    <property type="match status" value="1"/>
</dbReference>
<evidence type="ECO:0000313" key="3">
    <source>
        <dbReference type="Proteomes" id="UP000027616"/>
    </source>
</evidence>
<dbReference type="GO" id="GO:0016758">
    <property type="term" value="F:hexosyltransferase activity"/>
    <property type="evidence" value="ECO:0007669"/>
    <property type="project" value="UniProtKB-ARBA"/>
</dbReference>
<dbReference type="SUPFAM" id="SSF53448">
    <property type="entry name" value="Nucleotide-diphospho-sugar transferases"/>
    <property type="match status" value="1"/>
</dbReference>
<sequence>MVTIFTPTYNRAYILPKLYESLRMQTNSNFEWIVVDDGSTDNTAELISKWIEDGEISIQFIRKSNGGKHRAINCGLSKARGYLFFIVDSDDYLTTDAVESIINEWAIIGNSEEFAGLCFRKINYATTKMLGNNFPAYPREATSLTIAYKWKITQDKAEVFVTEHLRKYPFPEIEGELFFTEAYVWNKIALSNRALLRCVNKGIYLCDYLEDGLTSNFIALLRSNPRGLSIYYKSLLRLPLLWRSPVTVAKTLVRLFQCYYFRILK</sequence>
<dbReference type="eggNOG" id="COG0463">
    <property type="taxonomic scope" value="Bacteria"/>
</dbReference>
<dbReference type="STRING" id="1433126.BN938_2726"/>
<accession>A0A060RAY6</accession>
<name>A0A060RAY6_9BACT</name>
<dbReference type="InterPro" id="IPR029044">
    <property type="entry name" value="Nucleotide-diphossugar_trans"/>
</dbReference>
<dbReference type="PANTHER" id="PTHR22916">
    <property type="entry name" value="GLYCOSYLTRANSFERASE"/>
    <property type="match status" value="1"/>
</dbReference>
<keyword evidence="2" id="KW-0808">Transferase</keyword>
<organism evidence="2 3">
    <name type="scientific">Mucinivorans hirudinis</name>
    <dbReference type="NCBI Taxonomy" id="1433126"/>
    <lineage>
        <taxon>Bacteria</taxon>
        <taxon>Pseudomonadati</taxon>
        <taxon>Bacteroidota</taxon>
        <taxon>Bacteroidia</taxon>
        <taxon>Bacteroidales</taxon>
        <taxon>Rikenellaceae</taxon>
        <taxon>Mucinivorans</taxon>
    </lineage>
</organism>
<dbReference type="PANTHER" id="PTHR22916:SF3">
    <property type="entry name" value="UDP-GLCNAC:BETAGAL BETA-1,3-N-ACETYLGLUCOSAMINYLTRANSFERASE-LIKE PROTEIN 1"/>
    <property type="match status" value="1"/>
</dbReference>
<dbReference type="EC" id="2.4.1.-" evidence="2"/>
<dbReference type="CDD" id="cd00761">
    <property type="entry name" value="Glyco_tranf_GTA_type"/>
    <property type="match status" value="1"/>
</dbReference>
<feature type="domain" description="Glycosyltransferase 2-like" evidence="1">
    <location>
        <begin position="3"/>
        <end position="106"/>
    </location>
</feature>
<dbReference type="EMBL" id="HG934468">
    <property type="protein sequence ID" value="CDN32795.1"/>
    <property type="molecule type" value="Genomic_DNA"/>
</dbReference>